<reference evidence="5 6" key="1">
    <citation type="submission" date="2017-09" db="EMBL/GenBank/DDBJ databases">
        <authorList>
            <person name="Girard L."/>
            <person name="Lami R."/>
            <person name="Suzuki M."/>
            <person name="Baudart J."/>
        </authorList>
    </citation>
    <scope>NUCLEOTIDE SEQUENCE [LARGE SCALE GENOMIC DNA]</scope>
    <source>
        <strain evidence="5 6">17LN0615E</strain>
    </source>
</reference>
<name>A0ABX5D9Y3_9VIBR</name>
<evidence type="ECO:0000259" key="4">
    <source>
        <dbReference type="PROSITE" id="PS50943"/>
    </source>
</evidence>
<evidence type="ECO:0000256" key="1">
    <source>
        <dbReference type="ARBA" id="ARBA00023015"/>
    </source>
</evidence>
<dbReference type="Pfam" id="PF01381">
    <property type="entry name" value="HTH_3"/>
    <property type="match status" value="1"/>
</dbReference>
<dbReference type="InterPro" id="IPR015927">
    <property type="entry name" value="Peptidase_S24_S26A/B/C"/>
</dbReference>
<dbReference type="Pfam" id="PF00717">
    <property type="entry name" value="Peptidase_S24"/>
    <property type="match status" value="1"/>
</dbReference>
<proteinExistence type="predicted"/>
<evidence type="ECO:0000256" key="3">
    <source>
        <dbReference type="ARBA" id="ARBA00023163"/>
    </source>
</evidence>
<dbReference type="SUPFAM" id="SSF51306">
    <property type="entry name" value="LexA/Signal peptidase"/>
    <property type="match status" value="1"/>
</dbReference>
<dbReference type="PROSITE" id="PS50943">
    <property type="entry name" value="HTH_CROC1"/>
    <property type="match status" value="1"/>
</dbReference>
<dbReference type="InterPro" id="IPR039418">
    <property type="entry name" value="LexA-like"/>
</dbReference>
<dbReference type="CDD" id="cd06529">
    <property type="entry name" value="S24_LexA-like"/>
    <property type="match status" value="1"/>
</dbReference>
<dbReference type="InterPro" id="IPR036286">
    <property type="entry name" value="LexA/Signal_pep-like_sf"/>
</dbReference>
<keyword evidence="3" id="KW-0804">Transcription</keyword>
<protein>
    <recommendedName>
        <fullName evidence="4">HTH cro/C1-type domain-containing protein</fullName>
    </recommendedName>
</protein>
<evidence type="ECO:0000313" key="6">
    <source>
        <dbReference type="Proteomes" id="UP000238163"/>
    </source>
</evidence>
<dbReference type="CDD" id="cd00093">
    <property type="entry name" value="HTH_XRE"/>
    <property type="match status" value="1"/>
</dbReference>
<keyword evidence="6" id="KW-1185">Reference proteome</keyword>
<dbReference type="InterPro" id="IPR001387">
    <property type="entry name" value="Cro/C1-type_HTH"/>
</dbReference>
<dbReference type="PANTHER" id="PTHR40661">
    <property type="match status" value="1"/>
</dbReference>
<dbReference type="SMART" id="SM00530">
    <property type="entry name" value="HTH_XRE"/>
    <property type="match status" value="1"/>
</dbReference>
<dbReference type="InterPro" id="IPR010982">
    <property type="entry name" value="Lambda_DNA-bd_dom_sf"/>
</dbReference>
<accession>A0ABX5D9Y3</accession>
<comment type="caution">
    <text evidence="5">The sequence shown here is derived from an EMBL/GenBank/DDBJ whole genome shotgun (WGS) entry which is preliminary data.</text>
</comment>
<reference evidence="5 6" key="2">
    <citation type="submission" date="2018-03" db="EMBL/GenBank/DDBJ databases">
        <title>Genetic Diversity and Phenotypic Plasticity of AHL Mediated Quorum Sensing in Environmental Strains of Vibrio mediterranei.</title>
        <authorList>
            <person name="Lantoine F."/>
            <person name="Vouve F."/>
        </authorList>
    </citation>
    <scope>NUCLEOTIDE SEQUENCE [LARGE SCALE GENOMIC DNA]</scope>
    <source>
        <strain evidence="5 6">17LN0615E</strain>
    </source>
</reference>
<dbReference type="RefSeq" id="WP_096444119.1">
    <property type="nucleotide sequence ID" value="NZ_NWTN01000011.1"/>
</dbReference>
<evidence type="ECO:0000313" key="5">
    <source>
        <dbReference type="EMBL" id="PRQ66493.1"/>
    </source>
</evidence>
<evidence type="ECO:0000256" key="2">
    <source>
        <dbReference type="ARBA" id="ARBA00023125"/>
    </source>
</evidence>
<feature type="domain" description="HTH cro/C1-type" evidence="4">
    <location>
        <begin position="8"/>
        <end position="62"/>
    </location>
</feature>
<dbReference type="Gene3D" id="2.10.109.10">
    <property type="entry name" value="Umud Fragment, subunit A"/>
    <property type="match status" value="1"/>
</dbReference>
<dbReference type="PANTHER" id="PTHR40661:SF2">
    <property type="entry name" value="HTH-TYPE TRANSCRIPTIONAL REGULATOR PRTR"/>
    <property type="match status" value="1"/>
</dbReference>
<keyword evidence="2" id="KW-0238">DNA-binding</keyword>
<sequence length="214" mass="23832">MKNIGSKLKEARKRAGLKQKDLAKEVGVSAQAVSGWERGVTFPQVELYASIANALHCSKDELFFATNVDVALSYRSDVFNVPFYDEVKASAGIGFFNSFSEVGSYPLPVSVCREESNKQDIICIRCIGDSMEPIISDGSIMAINTSIQQVKDGGIYVVNFQGSLRVKRLYQDSKGIVLTSYNKDYPNEKISNEDLELNELNIVGKVFWYSSWVK</sequence>
<keyword evidence="1" id="KW-0805">Transcription regulation</keyword>
<dbReference type="EMBL" id="NWTN01000011">
    <property type="protein sequence ID" value="PRQ66493.1"/>
    <property type="molecule type" value="Genomic_DNA"/>
</dbReference>
<dbReference type="Proteomes" id="UP000238163">
    <property type="component" value="Unassembled WGS sequence"/>
</dbReference>
<dbReference type="Gene3D" id="1.10.260.40">
    <property type="entry name" value="lambda repressor-like DNA-binding domains"/>
    <property type="match status" value="1"/>
</dbReference>
<dbReference type="SUPFAM" id="SSF47413">
    <property type="entry name" value="lambda repressor-like DNA-binding domains"/>
    <property type="match status" value="1"/>
</dbReference>
<organism evidence="5 6">
    <name type="scientific">Vibrio mediterranei</name>
    <dbReference type="NCBI Taxonomy" id="689"/>
    <lineage>
        <taxon>Bacteria</taxon>
        <taxon>Pseudomonadati</taxon>
        <taxon>Pseudomonadota</taxon>
        <taxon>Gammaproteobacteria</taxon>
        <taxon>Vibrionales</taxon>
        <taxon>Vibrionaceae</taxon>
        <taxon>Vibrio</taxon>
    </lineage>
</organism>
<gene>
    <name evidence="5" type="ORF">COR51_16285</name>
</gene>